<sequence length="539" mass="60480">MSRIDRRRLLTGLIVAGGGIIAAPPSFALALGEDKVRPRNLRENPVFLTTPFQLGVASGDPSADGFVIWTRLAPEPLAPGGGMPMVPVLVNWEVAADEHFRTIVAKGDAIAHPELGHAVHVEVAGLGPDRPYWYRFRCGSERSFTGRSRTFPLPGARTARARFAVAGCQHYEEGHYTAWRRIAETPLDFVFHYGDYIYEGRDNGDATRLLNGRPINPIRRHTGQEIYSLDDYRRRYALYKTDPDLQAAHAAAPWLVSFDDHEIDNNWAADLDQDGTPPEIFRLRRAAAMQAYYEHMPLRRRSLPVNGHMQMYRHARFGDLIDAHVLDTRQYRSDQVGGDRDGVPVPEVFAQDRTMLGAAQEKWLYDGLSRSDARWNLIAQQVMLMAIGRRDAPGTADLAYPMDVWSGYRTPRQRLLRHIRENKLTNVITISGDAHRHYAGDLIPDDSDQPVASEYLATSVTSGGDGTDAEDALARSIRFGNNHFLKAMTDRRGYLLCDVDRERWRGELKVLSSVTERHGTLGNHAVFVTEHGRIGLQAA</sequence>
<organism evidence="3 4">
    <name type="scientific">Sphingomonas jeddahensis</name>
    <dbReference type="NCBI Taxonomy" id="1915074"/>
    <lineage>
        <taxon>Bacteria</taxon>
        <taxon>Pseudomonadati</taxon>
        <taxon>Pseudomonadota</taxon>
        <taxon>Alphaproteobacteria</taxon>
        <taxon>Sphingomonadales</taxon>
        <taxon>Sphingomonadaceae</taxon>
        <taxon>Sphingomonas</taxon>
    </lineage>
</organism>
<feature type="domain" description="Phospholipase D N-terminal" evidence="2">
    <location>
        <begin position="54"/>
        <end position="150"/>
    </location>
</feature>
<accession>A0A1V2ERP5</accession>
<dbReference type="Gene3D" id="2.60.40.380">
    <property type="entry name" value="Purple acid phosphatase-like, N-terminal"/>
    <property type="match status" value="1"/>
</dbReference>
<evidence type="ECO:0000259" key="2">
    <source>
        <dbReference type="Pfam" id="PF16655"/>
    </source>
</evidence>
<evidence type="ECO:0000313" key="3">
    <source>
        <dbReference type="EMBL" id="ONF95332.1"/>
    </source>
</evidence>
<dbReference type="RefSeq" id="WP_076745200.1">
    <property type="nucleotide sequence ID" value="NZ_MPSB01000012.1"/>
</dbReference>
<dbReference type="InterPro" id="IPR052900">
    <property type="entry name" value="Phospholipid_Metab_Enz"/>
</dbReference>
<name>A0A1V2ERP5_9SPHN</name>
<dbReference type="InterPro" id="IPR006311">
    <property type="entry name" value="TAT_signal"/>
</dbReference>
<dbReference type="EC" id="3.1.3.1" evidence="3"/>
<keyword evidence="3" id="KW-0378">Hydrolase</keyword>
<evidence type="ECO:0000259" key="1">
    <source>
        <dbReference type="Pfam" id="PF09423"/>
    </source>
</evidence>
<evidence type="ECO:0000313" key="4">
    <source>
        <dbReference type="Proteomes" id="UP000188729"/>
    </source>
</evidence>
<dbReference type="SUPFAM" id="SSF56300">
    <property type="entry name" value="Metallo-dependent phosphatases"/>
    <property type="match status" value="1"/>
</dbReference>
<dbReference type="CDD" id="cd07389">
    <property type="entry name" value="MPP_PhoD"/>
    <property type="match status" value="1"/>
</dbReference>
<feature type="domain" description="PhoD-like phosphatase metallophosphatase" evidence="1">
    <location>
        <begin position="163"/>
        <end position="507"/>
    </location>
</feature>
<reference evidence="3 4" key="1">
    <citation type="submission" date="2016-11" db="EMBL/GenBank/DDBJ databases">
        <title>Genome sequence of Sphingomonas jeddahensis G39.</title>
        <authorList>
            <person name="Poehlein A."/>
            <person name="Wuebbeler J.H."/>
            <person name="Steinbuechel A."/>
            <person name="Daniel R."/>
        </authorList>
    </citation>
    <scope>NUCLEOTIDE SEQUENCE [LARGE SCALE GENOMIC DNA]</scope>
    <source>
        <strain evidence="3 4">G39</strain>
    </source>
</reference>
<dbReference type="STRING" id="1915074.SPHI_24240"/>
<dbReference type="Proteomes" id="UP000188729">
    <property type="component" value="Unassembled WGS sequence"/>
</dbReference>
<dbReference type="InterPro" id="IPR032093">
    <property type="entry name" value="PhoD_N"/>
</dbReference>
<dbReference type="EMBL" id="MPSB01000012">
    <property type="protein sequence ID" value="ONF95332.1"/>
    <property type="molecule type" value="Genomic_DNA"/>
</dbReference>
<dbReference type="Gene3D" id="3.60.21.70">
    <property type="entry name" value="PhoD-like phosphatase"/>
    <property type="match status" value="1"/>
</dbReference>
<dbReference type="Pfam" id="PF16655">
    <property type="entry name" value="PhoD_N"/>
    <property type="match status" value="1"/>
</dbReference>
<dbReference type="InterPro" id="IPR018946">
    <property type="entry name" value="PhoD-like_MPP"/>
</dbReference>
<comment type="caution">
    <text evidence="3">The sequence shown here is derived from an EMBL/GenBank/DDBJ whole genome shotgun (WGS) entry which is preliminary data.</text>
</comment>
<dbReference type="PANTHER" id="PTHR43606:SF2">
    <property type="entry name" value="ALKALINE PHOSPHATASE FAMILY PROTEIN (AFU_ORTHOLOGUE AFUA_5G03860)"/>
    <property type="match status" value="1"/>
</dbReference>
<dbReference type="InterPro" id="IPR038607">
    <property type="entry name" value="PhoD-like_sf"/>
</dbReference>
<dbReference type="InterPro" id="IPR029052">
    <property type="entry name" value="Metallo-depent_PP-like"/>
</dbReference>
<dbReference type="AlphaFoldDB" id="A0A1V2ERP5"/>
<keyword evidence="4" id="KW-1185">Reference proteome</keyword>
<dbReference type="GO" id="GO:0004035">
    <property type="term" value="F:alkaline phosphatase activity"/>
    <property type="evidence" value="ECO:0007669"/>
    <property type="project" value="UniProtKB-EC"/>
</dbReference>
<protein>
    <submittedName>
        <fullName evidence="3">Alkaline phosphatase D</fullName>
        <ecNumber evidence="3">3.1.3.1</ecNumber>
    </submittedName>
</protein>
<dbReference type="PANTHER" id="PTHR43606">
    <property type="entry name" value="PHOSPHATASE, PUTATIVE (AFU_ORTHOLOGUE AFUA_6G08710)-RELATED"/>
    <property type="match status" value="1"/>
</dbReference>
<dbReference type="OrthoDB" id="327733at2"/>
<dbReference type="Pfam" id="PF09423">
    <property type="entry name" value="PhoD"/>
    <property type="match status" value="1"/>
</dbReference>
<gene>
    <name evidence="3" type="primary">phoD_2</name>
    <name evidence="3" type="ORF">SPHI_24240</name>
</gene>
<dbReference type="PROSITE" id="PS51318">
    <property type="entry name" value="TAT"/>
    <property type="match status" value="1"/>
</dbReference>
<proteinExistence type="predicted"/>